<accession>A0AAV5UXR7</accession>
<evidence type="ECO:0000313" key="3">
    <source>
        <dbReference type="EMBL" id="GMT10320.1"/>
    </source>
</evidence>
<feature type="region of interest" description="Disordered" evidence="1">
    <location>
        <begin position="508"/>
        <end position="529"/>
    </location>
</feature>
<feature type="non-terminal residue" evidence="3">
    <location>
        <position position="630"/>
    </location>
</feature>
<dbReference type="EMBL" id="BTSY01000001">
    <property type="protein sequence ID" value="GMT10320.1"/>
    <property type="molecule type" value="Genomic_DNA"/>
</dbReference>
<feature type="compositionally biased region" description="Polar residues" evidence="1">
    <location>
        <begin position="593"/>
        <end position="606"/>
    </location>
</feature>
<proteinExistence type="predicted"/>
<feature type="non-terminal residue" evidence="3">
    <location>
        <position position="1"/>
    </location>
</feature>
<evidence type="ECO:0000256" key="1">
    <source>
        <dbReference type="SAM" id="MobiDB-lite"/>
    </source>
</evidence>
<keyword evidence="2" id="KW-0812">Transmembrane</keyword>
<feature type="compositionally biased region" description="Basic and acidic residues" evidence="1">
    <location>
        <begin position="607"/>
        <end position="630"/>
    </location>
</feature>
<protein>
    <recommendedName>
        <fullName evidence="5">CUB domain-containing protein</fullName>
    </recommendedName>
</protein>
<evidence type="ECO:0008006" key="5">
    <source>
        <dbReference type="Google" id="ProtNLM"/>
    </source>
</evidence>
<keyword evidence="4" id="KW-1185">Reference proteome</keyword>
<gene>
    <name evidence="3" type="ORF">PFISCL1PPCAC_1617</name>
</gene>
<dbReference type="Proteomes" id="UP001432322">
    <property type="component" value="Unassembled WGS sequence"/>
</dbReference>
<comment type="caution">
    <text evidence="3">The sequence shown here is derived from an EMBL/GenBank/DDBJ whole genome shotgun (WGS) entry which is preliminary data.</text>
</comment>
<keyword evidence="2" id="KW-1133">Transmembrane helix</keyword>
<keyword evidence="2" id="KW-0472">Membrane</keyword>
<feature type="transmembrane region" description="Helical" evidence="2">
    <location>
        <begin position="474"/>
        <end position="499"/>
    </location>
</feature>
<dbReference type="AlphaFoldDB" id="A0AAV5UXR7"/>
<name>A0AAV5UXR7_9BILA</name>
<feature type="region of interest" description="Disordered" evidence="1">
    <location>
        <begin position="585"/>
        <end position="630"/>
    </location>
</feature>
<organism evidence="3 4">
    <name type="scientific">Pristionchus fissidentatus</name>
    <dbReference type="NCBI Taxonomy" id="1538716"/>
    <lineage>
        <taxon>Eukaryota</taxon>
        <taxon>Metazoa</taxon>
        <taxon>Ecdysozoa</taxon>
        <taxon>Nematoda</taxon>
        <taxon>Chromadorea</taxon>
        <taxon>Rhabditida</taxon>
        <taxon>Rhabditina</taxon>
        <taxon>Diplogasteromorpha</taxon>
        <taxon>Diplogasteroidea</taxon>
        <taxon>Neodiplogasteridae</taxon>
        <taxon>Pristionchus</taxon>
    </lineage>
</organism>
<reference evidence="3" key="1">
    <citation type="submission" date="2023-10" db="EMBL/GenBank/DDBJ databases">
        <title>Genome assembly of Pristionchus species.</title>
        <authorList>
            <person name="Yoshida K."/>
            <person name="Sommer R.J."/>
        </authorList>
    </citation>
    <scope>NUCLEOTIDE SEQUENCE</scope>
    <source>
        <strain evidence="3">RS5133</strain>
    </source>
</reference>
<evidence type="ECO:0000313" key="4">
    <source>
        <dbReference type="Proteomes" id="UP001432322"/>
    </source>
</evidence>
<sequence length="630" mass="69221">FSFLLSPLQATDDKMFTSLVILILQMAATARGQFGKEHCLDTEMTCWIDSACAGLGGSVVPITEDNKECNVHIQIRPYSKSHALVRLKSKQKKILLTIGNDQSNIVFGCEANEKGIVTAIKQEQKRNSFRFSNVLNLSLMLVQSTKINFEKNRELSLNFFSVLNSSMWLTGIACEFDFNKEPEMFAKTSKLVLQHGDTSLTSLQLGKTIIQPVIQEPKCDTAWLQSMEDKDDWMFIPIDNRFNNVECPLGSELVFSAKDKMAPAEYVICKSFGATDDLKWRYEIKLKNSANTDIADQSKALKVGCRVPGCQNCGDLTCPDKTKCTESARNGTCEIRKCPSGFIKADNYNATTESIVCKKGKDDKFKWSLNGKPVEKAHCVDTINCQDVEEHRISVKGKGLSLKTGPGEETKCANGLIRIKGETSDTTESLKCDGTTGEWNADDGVVTGGSTVECEAATNASKAAPSAASMDMNVIYALVGVGGLGLIAIIVLLLWCCVIRPKRMKDKMKGKMGGTSKKAETTNDLSKSAVATAVPSPTLPVATTAIEPPKGKVEVELVEKTMIATTPVSKNAASVIMKTVIVPTSEEEERNRLSNYEFQDDGPNTDSSKRTREQARKRLAREKKERKEME</sequence>
<evidence type="ECO:0000256" key="2">
    <source>
        <dbReference type="SAM" id="Phobius"/>
    </source>
</evidence>